<dbReference type="AlphaFoldDB" id="A0A914Y7F9"/>
<sequence length="156" mass="17926">MVDVCLEAGDFDALDIDSNASPPILPQLFKDFKIDGYDKSVAQKDWTAAVFKRIFGQLLKVPYKGTCIYLCPFCMWKGPLKIFIHHLVRCHGSGKLQQKQSCCSCECPLPNNELEIQAHSNRCFKSCYKEQLLKLLLLFVDDFDVNDIFNQFKEHL</sequence>
<keyword evidence="1" id="KW-1185">Reference proteome</keyword>
<evidence type="ECO:0000313" key="1">
    <source>
        <dbReference type="Proteomes" id="UP000887577"/>
    </source>
</evidence>
<evidence type="ECO:0000313" key="2">
    <source>
        <dbReference type="WBParaSite" id="PSU_v2.g15392.t1"/>
    </source>
</evidence>
<reference evidence="2" key="1">
    <citation type="submission" date="2022-11" db="UniProtKB">
        <authorList>
            <consortium name="WormBaseParasite"/>
        </authorList>
    </citation>
    <scope>IDENTIFICATION</scope>
</reference>
<name>A0A914Y7F9_9BILA</name>
<organism evidence="1 2">
    <name type="scientific">Panagrolaimus superbus</name>
    <dbReference type="NCBI Taxonomy" id="310955"/>
    <lineage>
        <taxon>Eukaryota</taxon>
        <taxon>Metazoa</taxon>
        <taxon>Ecdysozoa</taxon>
        <taxon>Nematoda</taxon>
        <taxon>Chromadorea</taxon>
        <taxon>Rhabditida</taxon>
        <taxon>Tylenchina</taxon>
        <taxon>Panagrolaimomorpha</taxon>
        <taxon>Panagrolaimoidea</taxon>
        <taxon>Panagrolaimidae</taxon>
        <taxon>Panagrolaimus</taxon>
    </lineage>
</organism>
<protein>
    <submittedName>
        <fullName evidence="2">Uncharacterized protein</fullName>
    </submittedName>
</protein>
<dbReference type="WBParaSite" id="PSU_v2.g15392.t1">
    <property type="protein sequence ID" value="PSU_v2.g15392.t1"/>
    <property type="gene ID" value="PSU_v2.g15392"/>
</dbReference>
<dbReference type="Proteomes" id="UP000887577">
    <property type="component" value="Unplaced"/>
</dbReference>
<accession>A0A914Y7F9</accession>
<proteinExistence type="predicted"/>